<evidence type="ECO:0000256" key="1">
    <source>
        <dbReference type="ARBA" id="ARBA00038158"/>
    </source>
</evidence>
<dbReference type="AlphaFoldDB" id="A0A024S2C8"/>
<evidence type="ECO:0000313" key="4">
    <source>
        <dbReference type="Proteomes" id="UP000024376"/>
    </source>
</evidence>
<feature type="domain" description="Methyltransferase" evidence="2">
    <location>
        <begin position="51"/>
        <end position="150"/>
    </location>
</feature>
<keyword evidence="3" id="KW-0489">Methyltransferase</keyword>
<dbReference type="InterPro" id="IPR041698">
    <property type="entry name" value="Methyltransf_25"/>
</dbReference>
<sequence>MSDFFKDTAQKQDSTKHDFVQASHGIMRAIVEPLVTQMGFRETLTEPVVLLDSACGAGVLTQEVQAALPKELLERSSFTCADNAEGLVDVVKRRIDEEKWVNAEAKVLDALNTGLPDNSFTHVGIALALHIIPDPDAVVKDCIRMLKPGGIFGASTWPKASADMFWIADMRTALQSLPFDAPLPDPFPMQLHTSGHWDDAAWVEKHLVEDLGLANVCVREPAGEYSFASADEFMATFQMMLPWIMKTFWSEEVREKHSVDEVKELVKRHLEDKYGGKGWTIKWRVITMTATASK</sequence>
<accession>A0A024S2C8</accession>
<dbReference type="PANTHER" id="PTHR43591:SF110">
    <property type="entry name" value="RHODANESE DOMAIN-CONTAINING PROTEIN"/>
    <property type="match status" value="1"/>
</dbReference>
<dbReference type="CDD" id="cd02440">
    <property type="entry name" value="AdoMet_MTases"/>
    <property type="match status" value="1"/>
</dbReference>
<dbReference type="HOGENOM" id="CLU_065416_0_0_1"/>
<comment type="similarity">
    <text evidence="1">Belongs to the methyltransferase superfamily. LaeA methyltransferase family.</text>
</comment>
<evidence type="ECO:0000259" key="2">
    <source>
        <dbReference type="Pfam" id="PF13649"/>
    </source>
</evidence>
<proteinExistence type="inferred from homology"/>
<gene>
    <name evidence="3" type="ORF">M419DRAFT_88458</name>
</gene>
<dbReference type="OrthoDB" id="2013972at2759"/>
<name>A0A024S2C8_HYPJR</name>
<dbReference type="PANTHER" id="PTHR43591">
    <property type="entry name" value="METHYLTRANSFERASE"/>
    <property type="match status" value="1"/>
</dbReference>
<evidence type="ECO:0000313" key="3">
    <source>
        <dbReference type="EMBL" id="ETR98625.1"/>
    </source>
</evidence>
<dbReference type="SUPFAM" id="SSF53335">
    <property type="entry name" value="S-adenosyl-L-methionine-dependent methyltransferases"/>
    <property type="match status" value="1"/>
</dbReference>
<keyword evidence="3" id="KW-0808">Transferase</keyword>
<reference evidence="4" key="1">
    <citation type="journal article" date="2013" name="Ind. Biotechnol.">
        <title>Comparative genomics analysis of Trichoderma reesei strains.</title>
        <authorList>
            <person name="Koike H."/>
            <person name="Aerts A."/>
            <person name="LaButti K."/>
            <person name="Grigoriev I.V."/>
            <person name="Baker S.E."/>
        </authorList>
    </citation>
    <scope>NUCLEOTIDE SEQUENCE [LARGE SCALE GENOMIC DNA]</scope>
    <source>
        <strain evidence="4">ATCC 56765 / BCRC 32924 / NRRL 11460 / Rut C-30</strain>
    </source>
</reference>
<dbReference type="InterPro" id="IPR029063">
    <property type="entry name" value="SAM-dependent_MTases_sf"/>
</dbReference>
<dbReference type="GO" id="GO:0032259">
    <property type="term" value="P:methylation"/>
    <property type="evidence" value="ECO:0007669"/>
    <property type="project" value="UniProtKB-KW"/>
</dbReference>
<dbReference type="Pfam" id="PF13649">
    <property type="entry name" value="Methyltransf_25"/>
    <property type="match status" value="1"/>
</dbReference>
<dbReference type="Proteomes" id="UP000024376">
    <property type="component" value="Unassembled WGS sequence"/>
</dbReference>
<dbReference type="KEGG" id="trr:M419DRAFT_88458"/>
<protein>
    <submittedName>
        <fullName evidence="3">S-adenosyl-L-methionine-dependent methyltransferase</fullName>
    </submittedName>
</protein>
<organism evidence="3 4">
    <name type="scientific">Hypocrea jecorina (strain ATCC 56765 / BCRC 32924 / NRRL 11460 / Rut C-30)</name>
    <name type="common">Trichoderma reesei</name>
    <dbReference type="NCBI Taxonomy" id="1344414"/>
    <lineage>
        <taxon>Eukaryota</taxon>
        <taxon>Fungi</taxon>
        <taxon>Dikarya</taxon>
        <taxon>Ascomycota</taxon>
        <taxon>Pezizomycotina</taxon>
        <taxon>Sordariomycetes</taxon>
        <taxon>Hypocreomycetidae</taxon>
        <taxon>Hypocreales</taxon>
        <taxon>Hypocreaceae</taxon>
        <taxon>Trichoderma</taxon>
    </lineage>
</organism>
<dbReference type="EMBL" id="KI911161">
    <property type="protein sequence ID" value="ETR98625.1"/>
    <property type="molecule type" value="Genomic_DNA"/>
</dbReference>
<dbReference type="Gene3D" id="3.40.50.150">
    <property type="entry name" value="Vaccinia Virus protein VP39"/>
    <property type="match status" value="1"/>
</dbReference>
<dbReference type="GO" id="GO:0008757">
    <property type="term" value="F:S-adenosylmethionine-dependent methyltransferase activity"/>
    <property type="evidence" value="ECO:0007669"/>
    <property type="project" value="InterPro"/>
</dbReference>